<keyword evidence="3" id="KW-1185">Reference proteome</keyword>
<organism evidence="2 3">
    <name type="scientific">Dryococelus australis</name>
    <dbReference type="NCBI Taxonomy" id="614101"/>
    <lineage>
        <taxon>Eukaryota</taxon>
        <taxon>Metazoa</taxon>
        <taxon>Ecdysozoa</taxon>
        <taxon>Arthropoda</taxon>
        <taxon>Hexapoda</taxon>
        <taxon>Insecta</taxon>
        <taxon>Pterygota</taxon>
        <taxon>Neoptera</taxon>
        <taxon>Polyneoptera</taxon>
        <taxon>Phasmatodea</taxon>
        <taxon>Verophasmatodea</taxon>
        <taxon>Anareolatae</taxon>
        <taxon>Phasmatidae</taxon>
        <taxon>Eurycanthinae</taxon>
        <taxon>Dryococelus</taxon>
    </lineage>
</organism>
<evidence type="ECO:0000313" key="3">
    <source>
        <dbReference type="Proteomes" id="UP001159363"/>
    </source>
</evidence>
<feature type="region of interest" description="Disordered" evidence="1">
    <location>
        <begin position="194"/>
        <end position="217"/>
    </location>
</feature>
<sequence length="547" mass="60563">MPLALSRASQKEGGRGGGIDYYDSGGWSEPSGVSSDRHVTSPIDADLPAARSRRLRRRRSSFWGKEGVVGELDCAASSTSQVACMLFTWLDCSPPTKANRVQSPAGSLRIFADRRVFSGFSCFPFLFVPALLHTHLALPSSALKTSMLRVAQISSLTLPNDINATSRHGTTSPSSLLTLLSSCQYSDKTTPYTDENFSSANQEQGHPRQNRIPDSPTKLDSISVSVARRARLAWRVPLRWAARSLLGCARLWEKGQLRNNCLSVGQLAVSNYIYRRWLLISDRDFEQPISAVRNELHLDLQSSSELEWRNSFLSDLEYDLGSSFEPRWCNRPQARHTAFVLQATTGTTTTFPLHTLASHQGESGSIPGRVTVEIVRDDAVGLRVFSVISRFPRPFIPATYSLQSPSSALQISLLRAARISPLTDEVRVTTGTSSPRKPFSFLRPGELGENPVRWTRCPGERRRIWTPHWVTASEISPWGPRPPLPPPISLKSTLRPASPASKNGGNGRTSIEPADQRGRSTRFPLEKIRELPGQALDPVRFGERRAV</sequence>
<feature type="compositionally biased region" description="Basic and acidic residues" evidence="1">
    <location>
        <begin position="514"/>
        <end position="530"/>
    </location>
</feature>
<evidence type="ECO:0000256" key="1">
    <source>
        <dbReference type="SAM" id="MobiDB-lite"/>
    </source>
</evidence>
<proteinExistence type="predicted"/>
<gene>
    <name evidence="2" type="ORF">PR048_031324</name>
</gene>
<feature type="compositionally biased region" description="Pro residues" evidence="1">
    <location>
        <begin position="479"/>
        <end position="488"/>
    </location>
</feature>
<reference evidence="2 3" key="1">
    <citation type="submission" date="2023-02" db="EMBL/GenBank/DDBJ databases">
        <title>LHISI_Scaffold_Assembly.</title>
        <authorList>
            <person name="Stuart O.P."/>
            <person name="Cleave R."/>
            <person name="Magrath M.J.L."/>
            <person name="Mikheyev A.S."/>
        </authorList>
    </citation>
    <scope>NUCLEOTIDE SEQUENCE [LARGE SCALE GENOMIC DNA]</scope>
    <source>
        <strain evidence="2">Daus_M_001</strain>
        <tissue evidence="2">Leg muscle</tissue>
    </source>
</reference>
<name>A0ABQ9G7T8_9NEOP</name>
<protein>
    <submittedName>
        <fullName evidence="2">Uncharacterized protein</fullName>
    </submittedName>
</protein>
<comment type="caution">
    <text evidence="2">The sequence shown here is derived from an EMBL/GenBank/DDBJ whole genome shotgun (WGS) entry which is preliminary data.</text>
</comment>
<dbReference type="Proteomes" id="UP001159363">
    <property type="component" value="Chromosome 14"/>
</dbReference>
<feature type="compositionally biased region" description="Polar residues" evidence="1">
    <location>
        <begin position="194"/>
        <end position="204"/>
    </location>
</feature>
<feature type="region of interest" description="Disordered" evidence="1">
    <location>
        <begin position="1"/>
        <end position="21"/>
    </location>
</feature>
<accession>A0ABQ9G7T8</accession>
<dbReference type="EMBL" id="JARBHB010000015">
    <property type="protein sequence ID" value="KAJ8867522.1"/>
    <property type="molecule type" value="Genomic_DNA"/>
</dbReference>
<feature type="region of interest" description="Disordered" evidence="1">
    <location>
        <begin position="476"/>
        <end position="547"/>
    </location>
</feature>
<evidence type="ECO:0000313" key="2">
    <source>
        <dbReference type="EMBL" id="KAJ8867522.1"/>
    </source>
</evidence>